<organism evidence="2">
    <name type="scientific">uncultured Rubrobacteraceae bacterium</name>
    <dbReference type="NCBI Taxonomy" id="349277"/>
    <lineage>
        <taxon>Bacteria</taxon>
        <taxon>Bacillati</taxon>
        <taxon>Actinomycetota</taxon>
        <taxon>Rubrobacteria</taxon>
        <taxon>Rubrobacterales</taxon>
        <taxon>Rubrobacteraceae</taxon>
        <taxon>environmental samples</taxon>
    </lineage>
</organism>
<dbReference type="EMBL" id="CADCVF010000030">
    <property type="protein sequence ID" value="CAA9454528.1"/>
    <property type="molecule type" value="Genomic_DNA"/>
</dbReference>
<dbReference type="PANTHER" id="PTHR43610">
    <property type="entry name" value="BLL6696 PROTEIN"/>
    <property type="match status" value="1"/>
</dbReference>
<proteinExistence type="predicted"/>
<dbReference type="PANTHER" id="PTHR43610:SF1">
    <property type="entry name" value="N-ACETYLTRANSFERASE DOMAIN-CONTAINING PROTEIN"/>
    <property type="match status" value="1"/>
</dbReference>
<dbReference type="SUPFAM" id="SSF55729">
    <property type="entry name" value="Acyl-CoA N-acyltransferases (Nat)"/>
    <property type="match status" value="1"/>
</dbReference>
<reference evidence="2" key="1">
    <citation type="submission" date="2020-02" db="EMBL/GenBank/DDBJ databases">
        <authorList>
            <person name="Meier V. D."/>
        </authorList>
    </citation>
    <scope>NUCLEOTIDE SEQUENCE</scope>
    <source>
        <strain evidence="2">AVDCRST_MAG58</strain>
    </source>
</reference>
<dbReference type="InterPro" id="IPR016181">
    <property type="entry name" value="Acyl_CoA_acyltransferase"/>
</dbReference>
<dbReference type="AlphaFoldDB" id="A0A6J4QTH8"/>
<name>A0A6J4QTH8_9ACTN</name>
<protein>
    <submittedName>
        <fullName evidence="2">GCN5-related N-acetyltransferase</fullName>
    </submittedName>
</protein>
<keyword evidence="2" id="KW-0808">Transferase</keyword>
<dbReference type="Gene3D" id="3.40.630.30">
    <property type="match status" value="1"/>
</dbReference>
<sequence>MWENLASVLEGKVVRLEPLARRHEQGLFEAAGDERIWRWMPYDASESGERFHVWLEDALAATSAGMEAAFATVDAGTGEPVGSTRYLALRPEHRGLEIGWTWLAPAHWQAGANVEAKLLMLEHAFERLGCLRVEFKTDARNERSRAALAALPAQFEGIFRKHMLVRGDERRDSAYYSIIDEEWPEVRDNLRRRIDAIRKKEAR</sequence>
<gene>
    <name evidence="2" type="ORF">AVDCRST_MAG58-1332</name>
</gene>
<dbReference type="InterPro" id="IPR000182">
    <property type="entry name" value="GNAT_dom"/>
</dbReference>
<feature type="domain" description="N-acetyltransferase" evidence="1">
    <location>
        <begin position="15"/>
        <end position="150"/>
    </location>
</feature>
<evidence type="ECO:0000259" key="1">
    <source>
        <dbReference type="Pfam" id="PF13302"/>
    </source>
</evidence>
<accession>A0A6J4QTH8</accession>
<dbReference type="GO" id="GO:0016747">
    <property type="term" value="F:acyltransferase activity, transferring groups other than amino-acyl groups"/>
    <property type="evidence" value="ECO:0007669"/>
    <property type="project" value="InterPro"/>
</dbReference>
<evidence type="ECO:0000313" key="2">
    <source>
        <dbReference type="EMBL" id="CAA9454528.1"/>
    </source>
</evidence>
<dbReference type="Pfam" id="PF13302">
    <property type="entry name" value="Acetyltransf_3"/>
    <property type="match status" value="1"/>
</dbReference>